<dbReference type="PANTHER" id="PTHR33698">
    <property type="entry name" value="NUCLEAR TRANSPORT FACTOR 2 (NTF2)-LIKE PROTEIN"/>
    <property type="match status" value="1"/>
</dbReference>
<keyword evidence="3" id="KW-1185">Reference proteome</keyword>
<reference evidence="2 3" key="1">
    <citation type="journal article" date="2021" name="bioRxiv">
        <title>Chromosome-scale and haplotype-resolved genome assembly of a tetraploid potato cultivar.</title>
        <authorList>
            <person name="Sun H."/>
            <person name="Jiao W.-B."/>
            <person name="Krause K."/>
            <person name="Campoy J.A."/>
            <person name="Goel M."/>
            <person name="Folz-Donahue K."/>
            <person name="Kukat C."/>
            <person name="Huettel B."/>
            <person name="Schneeberger K."/>
        </authorList>
    </citation>
    <scope>NUCLEOTIDE SEQUENCE [LARGE SCALE GENOMIC DNA]</scope>
    <source>
        <strain evidence="2">SolTubOtavaFocal</strain>
        <tissue evidence="2">Leaves</tissue>
    </source>
</reference>
<evidence type="ECO:0000313" key="3">
    <source>
        <dbReference type="Proteomes" id="UP000826656"/>
    </source>
</evidence>
<keyword evidence="1" id="KW-0812">Transmembrane</keyword>
<proteinExistence type="predicted"/>
<feature type="transmembrane region" description="Helical" evidence="1">
    <location>
        <begin position="462"/>
        <end position="481"/>
    </location>
</feature>
<keyword evidence="1" id="KW-1133">Transmembrane helix</keyword>
<gene>
    <name evidence="2" type="ORF">KY290_034843</name>
</gene>
<dbReference type="EMBL" id="JAIVGD010000026">
    <property type="protein sequence ID" value="KAH0741800.1"/>
    <property type="molecule type" value="Genomic_DNA"/>
</dbReference>
<dbReference type="InterPro" id="IPR032710">
    <property type="entry name" value="NTF2-like_dom_sf"/>
</dbReference>
<evidence type="ECO:0008006" key="4">
    <source>
        <dbReference type="Google" id="ProtNLM"/>
    </source>
</evidence>
<dbReference type="PANTHER" id="PTHR33698:SF1">
    <property type="entry name" value="NUCLEAR TRANSPORT FACTOR 2 (NTF2) FAMILY PROTEIN"/>
    <property type="match status" value="1"/>
</dbReference>
<accession>A0ABQ7U7X3</accession>
<organism evidence="2 3">
    <name type="scientific">Solanum tuberosum</name>
    <name type="common">Potato</name>
    <dbReference type="NCBI Taxonomy" id="4113"/>
    <lineage>
        <taxon>Eukaryota</taxon>
        <taxon>Viridiplantae</taxon>
        <taxon>Streptophyta</taxon>
        <taxon>Embryophyta</taxon>
        <taxon>Tracheophyta</taxon>
        <taxon>Spermatophyta</taxon>
        <taxon>Magnoliopsida</taxon>
        <taxon>eudicotyledons</taxon>
        <taxon>Gunneridae</taxon>
        <taxon>Pentapetalae</taxon>
        <taxon>asterids</taxon>
        <taxon>lamiids</taxon>
        <taxon>Solanales</taxon>
        <taxon>Solanaceae</taxon>
        <taxon>Solanoideae</taxon>
        <taxon>Solaneae</taxon>
        <taxon>Solanum</taxon>
    </lineage>
</organism>
<evidence type="ECO:0000313" key="2">
    <source>
        <dbReference type="EMBL" id="KAH0741800.1"/>
    </source>
</evidence>
<dbReference type="SUPFAM" id="SSF54427">
    <property type="entry name" value="NTF2-like"/>
    <property type="match status" value="2"/>
</dbReference>
<protein>
    <recommendedName>
        <fullName evidence="4">SnoaL-like domain-containing protein</fullName>
    </recommendedName>
</protein>
<name>A0ABQ7U7X3_SOLTU</name>
<dbReference type="Gene3D" id="3.10.450.50">
    <property type="match status" value="2"/>
</dbReference>
<evidence type="ECO:0000256" key="1">
    <source>
        <dbReference type="SAM" id="Phobius"/>
    </source>
</evidence>
<comment type="caution">
    <text evidence="2">The sequence shown here is derived from an EMBL/GenBank/DDBJ whole genome shotgun (WGS) entry which is preliminary data.</text>
</comment>
<sequence>MALSSQFLQHNVWSNSEFRRTLSVPPLLKANHEPVKKLSQRKLKIRGIKNKSNSLVTFSMLNPESGTSMSAVSPSDTIKKFYSSINNKDMNQLALLLAENCFYDDFSYSQPFQRREEALKFLEQLATCMGKNTEYCIEHIYEGVDLTIVVNWHLEWNKKQVPFTRGCSCYELSRDGEELVIRKAQVIVESPIKPGSIALEAFQKVISVCDAFPQSAECQLLQHSIWSKPEFMHTLSVPPLKANHESVMKVSQRRLKIRGIKSKYNCLVTLSMLNPENGTSMSTFSPSDTIKKFYSSINNKDMNQLALLIDKDCFFDDFSFPKPFRGRKEALKFLGQLTTCMGKNTKFYIENIYEGVDLTTVVNWHLEWNKKQVPFTRGCSCYELSRDGDQELVIKKAQVILESPIKPGSFALEVFQKVISVCDAFPEAAEWLFLMSHLLLPSIYNIALQPSILPILACYRKLWSIIVAFLTLIYTIFMFIIKKFHE</sequence>
<dbReference type="Proteomes" id="UP000826656">
    <property type="component" value="Unassembled WGS sequence"/>
</dbReference>
<keyword evidence="1" id="KW-0472">Membrane</keyword>